<keyword evidence="1" id="KW-0732">Signal</keyword>
<name>A0A1I9WLA7_NILLU</name>
<dbReference type="EMBL" id="KU932291">
    <property type="protein sequence ID" value="APA33927.1"/>
    <property type="molecule type" value="mRNA"/>
</dbReference>
<organism evidence="2">
    <name type="scientific">Nilaparvata lugens</name>
    <name type="common">Brown planthopper</name>
    <dbReference type="NCBI Taxonomy" id="108931"/>
    <lineage>
        <taxon>Eukaryota</taxon>
        <taxon>Metazoa</taxon>
        <taxon>Ecdysozoa</taxon>
        <taxon>Arthropoda</taxon>
        <taxon>Hexapoda</taxon>
        <taxon>Insecta</taxon>
        <taxon>Pterygota</taxon>
        <taxon>Neoptera</taxon>
        <taxon>Paraneoptera</taxon>
        <taxon>Hemiptera</taxon>
        <taxon>Auchenorrhyncha</taxon>
        <taxon>Fulgoroidea</taxon>
        <taxon>Delphacidae</taxon>
        <taxon>Delphacinae</taxon>
        <taxon>Nilaparvata</taxon>
    </lineage>
</organism>
<evidence type="ECO:0000256" key="1">
    <source>
        <dbReference type="SAM" id="SignalP"/>
    </source>
</evidence>
<proteinExistence type="evidence at transcript level"/>
<accession>A0A1I9WLA7</accession>
<protein>
    <submittedName>
        <fullName evidence="2">Seminal fluid protein</fullName>
    </submittedName>
</protein>
<sequence length="291" mass="32629">MDVLRVLLIVQTLAVSSIYVLAEDKRVGLCKNNNLRHYEELGCTPVIDQESGCIVSYDCSLLSNRKEDKCHYRGKEYSFNEELPSEMRGSCEGACYCSNHDGRGNFECAIVECGDEIFRSEKKEDDCMRQYSHDSCCSFCKEVDPGVNCKYGDKVFREGQQFYPEEESCKKCICMTGFNGSLVSPYCVDISCGIELHHSGDIMAGCTPVYYGDDGCCPISSHCPTETDKIVEEDLTVENKDGAPKCQFGNLDMEIGQRLVVPIKERCLECSCKVPPFISCAINTKCYKNRN</sequence>
<evidence type="ECO:0000313" key="2">
    <source>
        <dbReference type="EMBL" id="APA33927.1"/>
    </source>
</evidence>
<dbReference type="AlphaFoldDB" id="A0A1I9WLA7"/>
<dbReference type="OrthoDB" id="365605at2759"/>
<feature type="chain" id="PRO_5009605824" evidence="1">
    <location>
        <begin position="23"/>
        <end position="291"/>
    </location>
</feature>
<reference evidence="2" key="1">
    <citation type="journal article" date="2016" name="BMC Genomics">
        <title>Seminal fluid protein genes of the brown planthopper, Nilaparvata lugens.</title>
        <authorList>
            <person name="Yu B."/>
            <person name="Li D.T."/>
            <person name="Lu J.B."/>
            <person name="Zhang W.X."/>
            <person name="Zhang C.X."/>
        </authorList>
    </citation>
    <scope>NUCLEOTIDE SEQUENCE</scope>
    <source>
        <strain evidence="2">NlSFP_secreted_comp32344</strain>
    </source>
</reference>
<feature type="signal peptide" evidence="1">
    <location>
        <begin position="1"/>
        <end position="22"/>
    </location>
</feature>